<feature type="region of interest" description="Disordered" evidence="1">
    <location>
        <begin position="1"/>
        <end position="22"/>
    </location>
</feature>
<dbReference type="PATRIC" id="fig|1230459.4.peg.1595"/>
<feature type="compositionally biased region" description="Polar residues" evidence="1">
    <location>
        <begin position="1"/>
        <end position="18"/>
    </location>
</feature>
<dbReference type="Proteomes" id="UP000011592">
    <property type="component" value="Unassembled WGS sequence"/>
</dbReference>
<evidence type="ECO:0000256" key="1">
    <source>
        <dbReference type="SAM" id="MobiDB-lite"/>
    </source>
</evidence>
<proteinExistence type="predicted"/>
<keyword evidence="3" id="KW-1185">Reference proteome</keyword>
<dbReference type="RefSeq" id="WP_008454739.1">
    <property type="nucleotide sequence ID" value="NZ_AOIJ01000044.1"/>
</dbReference>
<accession>L9Z3U0</accession>
<reference evidence="2 3" key="1">
    <citation type="journal article" date="2014" name="PLoS Genet.">
        <title>Phylogenetically driven sequencing of extremely halophilic archaea reveals strategies for static and dynamic osmo-response.</title>
        <authorList>
            <person name="Becker E.A."/>
            <person name="Seitzer P.M."/>
            <person name="Tritt A."/>
            <person name="Larsen D."/>
            <person name="Krusor M."/>
            <person name="Yao A.I."/>
            <person name="Wu D."/>
            <person name="Madern D."/>
            <person name="Eisen J.A."/>
            <person name="Darling A.E."/>
            <person name="Facciotti M.T."/>
        </authorList>
    </citation>
    <scope>NUCLEOTIDE SEQUENCE [LARGE SCALE GENOMIC DNA]</scope>
    <source>
        <strain evidence="2 3">JCM 14663</strain>
    </source>
</reference>
<evidence type="ECO:0000313" key="2">
    <source>
        <dbReference type="EMBL" id="ELY81019.1"/>
    </source>
</evidence>
<evidence type="ECO:0000313" key="3">
    <source>
        <dbReference type="Proteomes" id="UP000011592"/>
    </source>
</evidence>
<gene>
    <name evidence="2" type="ORF">C486_07973</name>
</gene>
<sequence length="119" mass="12740">MRCLPFTSSPWDTTTDGDSNPPLRSLVRRSLWTTLDSGRDQRSSAATALAAVGVAHSALTATAVEALTARFECDEEHLSVRSTIAEGLLSLDSAHPDAVEVNETELQQVAAAYVILEVE</sequence>
<protein>
    <submittedName>
        <fullName evidence="2">HEAT repeat protein</fullName>
    </submittedName>
</protein>
<name>L9Z3U0_9EURY</name>
<organism evidence="2 3">
    <name type="scientific">Natrinema gari JCM 14663</name>
    <dbReference type="NCBI Taxonomy" id="1230459"/>
    <lineage>
        <taxon>Archaea</taxon>
        <taxon>Methanobacteriati</taxon>
        <taxon>Methanobacteriota</taxon>
        <taxon>Stenosarchaea group</taxon>
        <taxon>Halobacteria</taxon>
        <taxon>Halobacteriales</taxon>
        <taxon>Natrialbaceae</taxon>
        <taxon>Natrinema</taxon>
    </lineage>
</organism>
<dbReference type="AlphaFoldDB" id="L9Z3U0"/>
<dbReference type="EMBL" id="AOIJ01000044">
    <property type="protein sequence ID" value="ELY81019.1"/>
    <property type="molecule type" value="Genomic_DNA"/>
</dbReference>
<comment type="caution">
    <text evidence="2">The sequence shown here is derived from an EMBL/GenBank/DDBJ whole genome shotgun (WGS) entry which is preliminary data.</text>
</comment>